<dbReference type="InterPro" id="IPR036010">
    <property type="entry name" value="2Fe-2S_ferredoxin-like_sf"/>
</dbReference>
<reference evidence="8 9" key="1">
    <citation type="journal article" date="2019" name="Int. J. Syst. Evol. Microbiol.">
        <title>The Global Catalogue of Microorganisms (GCM) 10K type strain sequencing project: providing services to taxonomists for standard genome sequencing and annotation.</title>
        <authorList>
            <consortium name="The Broad Institute Genomics Platform"/>
            <consortium name="The Broad Institute Genome Sequencing Center for Infectious Disease"/>
            <person name="Wu L."/>
            <person name="Ma J."/>
        </authorList>
    </citation>
    <scope>NUCLEOTIDE SEQUENCE [LARGE SCALE GENOMIC DNA]</scope>
    <source>
        <strain evidence="8 9">JCM 13476</strain>
    </source>
</reference>
<dbReference type="PANTHER" id="PTHR23426">
    <property type="entry name" value="FERREDOXIN/ADRENODOXIN"/>
    <property type="match status" value="1"/>
</dbReference>
<evidence type="ECO:0000256" key="1">
    <source>
        <dbReference type="ARBA" id="ARBA00010914"/>
    </source>
</evidence>
<dbReference type="InterPro" id="IPR012675">
    <property type="entry name" value="Beta-grasp_dom_sf"/>
</dbReference>
<dbReference type="PANTHER" id="PTHR23426:SF65">
    <property type="entry name" value="FERREDOXIN-2, MITOCHONDRIAL"/>
    <property type="match status" value="1"/>
</dbReference>
<dbReference type="InterPro" id="IPR001055">
    <property type="entry name" value="Adrenodoxin-like"/>
</dbReference>
<dbReference type="EMBL" id="BAAAEJ010000001">
    <property type="protein sequence ID" value="GAA0377822.1"/>
    <property type="molecule type" value="Genomic_DNA"/>
</dbReference>
<evidence type="ECO:0000256" key="6">
    <source>
        <dbReference type="ARBA" id="ARBA00034078"/>
    </source>
</evidence>
<keyword evidence="2" id="KW-0001">2Fe-2S</keyword>
<keyword evidence="4" id="KW-0408">Iron</keyword>
<comment type="caution">
    <text evidence="8">The sequence shown here is derived from an EMBL/GenBank/DDBJ whole genome shotgun (WGS) entry which is preliminary data.</text>
</comment>
<dbReference type="CDD" id="cd00207">
    <property type="entry name" value="fer2"/>
    <property type="match status" value="1"/>
</dbReference>
<keyword evidence="5" id="KW-0411">Iron-sulfur</keyword>
<name>A0ABN0XZE6_9CAUL</name>
<dbReference type="Gene3D" id="3.10.20.30">
    <property type="match status" value="1"/>
</dbReference>
<comment type="cofactor">
    <cofactor evidence="6">
        <name>[2Fe-2S] cluster</name>
        <dbReference type="ChEBI" id="CHEBI:190135"/>
    </cofactor>
</comment>
<dbReference type="InterPro" id="IPR001041">
    <property type="entry name" value="2Fe-2S_ferredoxin-type"/>
</dbReference>
<keyword evidence="3" id="KW-0479">Metal-binding</keyword>
<comment type="similarity">
    <text evidence="1">Belongs to the adrenodoxin/putidaredoxin family.</text>
</comment>
<evidence type="ECO:0000256" key="2">
    <source>
        <dbReference type="ARBA" id="ARBA00022714"/>
    </source>
</evidence>
<evidence type="ECO:0000313" key="9">
    <source>
        <dbReference type="Proteomes" id="UP001500791"/>
    </source>
</evidence>
<dbReference type="PROSITE" id="PS51085">
    <property type="entry name" value="2FE2S_FER_2"/>
    <property type="match status" value="1"/>
</dbReference>
<organism evidence="8 9">
    <name type="scientific">Brevundimonas terrae</name>
    <dbReference type="NCBI Taxonomy" id="363631"/>
    <lineage>
        <taxon>Bacteria</taxon>
        <taxon>Pseudomonadati</taxon>
        <taxon>Pseudomonadota</taxon>
        <taxon>Alphaproteobacteria</taxon>
        <taxon>Caulobacterales</taxon>
        <taxon>Caulobacteraceae</taxon>
        <taxon>Brevundimonas</taxon>
    </lineage>
</organism>
<evidence type="ECO:0000256" key="5">
    <source>
        <dbReference type="ARBA" id="ARBA00023014"/>
    </source>
</evidence>
<evidence type="ECO:0000256" key="3">
    <source>
        <dbReference type="ARBA" id="ARBA00022723"/>
    </source>
</evidence>
<evidence type="ECO:0000256" key="4">
    <source>
        <dbReference type="ARBA" id="ARBA00023004"/>
    </source>
</evidence>
<feature type="domain" description="2Fe-2S ferredoxin-type" evidence="7">
    <location>
        <begin position="2"/>
        <end position="107"/>
    </location>
</feature>
<evidence type="ECO:0000313" key="8">
    <source>
        <dbReference type="EMBL" id="GAA0377822.1"/>
    </source>
</evidence>
<keyword evidence="9" id="KW-1185">Reference proteome</keyword>
<dbReference type="Proteomes" id="UP001500791">
    <property type="component" value="Unassembled WGS sequence"/>
</dbReference>
<evidence type="ECO:0000259" key="7">
    <source>
        <dbReference type="PROSITE" id="PS51085"/>
    </source>
</evidence>
<proteinExistence type="inferred from homology"/>
<protein>
    <submittedName>
        <fullName evidence="8">2Fe-2S iron-sulfur cluster-binding protein</fullName>
    </submittedName>
</protein>
<dbReference type="Pfam" id="PF00111">
    <property type="entry name" value="Fer2"/>
    <property type="match status" value="1"/>
</dbReference>
<gene>
    <name evidence="8" type="ORF">GCM10009093_01190</name>
</gene>
<sequence length="107" mass="11174">MPQIFVTQQDGQTLTLDVAAGARLMEALRDGGTTVEGTCGGACSCGSCHVYVDAQWLSKLDAAADDESEMIEAIGDVVEVRPSSRLACQIHMSDALDGLSLTIAEAI</sequence>
<dbReference type="RefSeq" id="WP_167178917.1">
    <property type="nucleotide sequence ID" value="NZ_BAAAEJ010000001.1"/>
</dbReference>
<dbReference type="SUPFAM" id="SSF54292">
    <property type="entry name" value="2Fe-2S ferredoxin-like"/>
    <property type="match status" value="1"/>
</dbReference>
<accession>A0ABN0XZE6</accession>